<dbReference type="AlphaFoldDB" id="H1VIJ3"/>
<dbReference type="EMBL" id="CACQ02003841">
    <property type="protein sequence ID" value="CCF40046.1"/>
    <property type="molecule type" value="Genomic_DNA"/>
</dbReference>
<evidence type="ECO:0000313" key="1">
    <source>
        <dbReference type="EMBL" id="CCF40046.1"/>
    </source>
</evidence>
<sequence length="71" mass="7573">TLRTSAVSSAISRSSVASSSAVSCSICIVSIDSNLSSASFSCFRSSLFSLCWGWYLACSFSIMDWNLSRSP</sequence>
<gene>
    <name evidence="1" type="ORF">CH063_10716</name>
</gene>
<proteinExistence type="predicted"/>
<dbReference type="Proteomes" id="UP000007174">
    <property type="component" value="Unassembled WGS sequence"/>
</dbReference>
<name>H1VIJ3_COLHI</name>
<accession>H1VIJ3</accession>
<reference evidence="2" key="1">
    <citation type="journal article" date="2012" name="Nat. Genet.">
        <title>Lifestyle transitions in plant pathogenic Colletotrichum fungi deciphered by genome and transcriptome analyses.</title>
        <authorList>
            <person name="O'Connell R.J."/>
            <person name="Thon M.R."/>
            <person name="Hacquard S."/>
            <person name="Amyotte S.G."/>
            <person name="Kleemann J."/>
            <person name="Torres M.F."/>
            <person name="Damm U."/>
            <person name="Buiate E.A."/>
            <person name="Epstein L."/>
            <person name="Alkan N."/>
            <person name="Altmueller J."/>
            <person name="Alvarado-Balderrama L."/>
            <person name="Bauser C.A."/>
            <person name="Becker C."/>
            <person name="Birren B.W."/>
            <person name="Chen Z."/>
            <person name="Choi J."/>
            <person name="Crouch J.A."/>
            <person name="Duvick J.P."/>
            <person name="Farman M.A."/>
            <person name="Gan P."/>
            <person name="Heiman D."/>
            <person name="Henrissat B."/>
            <person name="Howard R.J."/>
            <person name="Kabbage M."/>
            <person name="Koch C."/>
            <person name="Kracher B."/>
            <person name="Kubo Y."/>
            <person name="Law A.D."/>
            <person name="Lebrun M.-H."/>
            <person name="Lee Y.-H."/>
            <person name="Miyara I."/>
            <person name="Moore N."/>
            <person name="Neumann U."/>
            <person name="Nordstroem K."/>
            <person name="Panaccione D.G."/>
            <person name="Panstruga R."/>
            <person name="Place M."/>
            <person name="Proctor R.H."/>
            <person name="Prusky D."/>
            <person name="Rech G."/>
            <person name="Reinhardt R."/>
            <person name="Rollins J.A."/>
            <person name="Rounsley S."/>
            <person name="Schardl C.L."/>
            <person name="Schwartz D.C."/>
            <person name="Shenoy N."/>
            <person name="Shirasu K."/>
            <person name="Sikhakolli U.R."/>
            <person name="Stueber K."/>
            <person name="Sukno S.A."/>
            <person name="Sweigard J.A."/>
            <person name="Takano Y."/>
            <person name="Takahara H."/>
            <person name="Trail F."/>
            <person name="van der Does H.C."/>
            <person name="Voll L.M."/>
            <person name="Will I."/>
            <person name="Young S."/>
            <person name="Zeng Q."/>
            <person name="Zhang J."/>
            <person name="Zhou S."/>
            <person name="Dickman M.B."/>
            <person name="Schulze-Lefert P."/>
            <person name="Ver Loren van Themaat E."/>
            <person name="Ma L.-J."/>
            <person name="Vaillancourt L.J."/>
        </authorList>
    </citation>
    <scope>NUCLEOTIDE SEQUENCE [LARGE SCALE GENOMIC DNA]</scope>
    <source>
        <strain evidence="2">IMI 349063</strain>
    </source>
</reference>
<protein>
    <submittedName>
        <fullName evidence="1">Uncharacterized protein</fullName>
    </submittedName>
</protein>
<feature type="non-terminal residue" evidence="1">
    <location>
        <position position="1"/>
    </location>
</feature>
<evidence type="ECO:0000313" key="2">
    <source>
        <dbReference type="Proteomes" id="UP000007174"/>
    </source>
</evidence>
<organism evidence="1 2">
    <name type="scientific">Colletotrichum higginsianum (strain IMI 349063)</name>
    <name type="common">Crucifer anthracnose fungus</name>
    <dbReference type="NCBI Taxonomy" id="759273"/>
    <lineage>
        <taxon>Eukaryota</taxon>
        <taxon>Fungi</taxon>
        <taxon>Dikarya</taxon>
        <taxon>Ascomycota</taxon>
        <taxon>Pezizomycotina</taxon>
        <taxon>Sordariomycetes</taxon>
        <taxon>Hypocreomycetidae</taxon>
        <taxon>Glomerellales</taxon>
        <taxon>Glomerellaceae</taxon>
        <taxon>Colletotrichum</taxon>
        <taxon>Colletotrichum destructivum species complex</taxon>
    </lineage>
</organism>
<dbReference type="HOGENOM" id="CLU_2746877_0_0_1"/>